<reference evidence="4" key="1">
    <citation type="submission" date="2012-06" db="EMBL/GenBank/DDBJ databases">
        <title>Complete sequence of chromosome of Desulfomonile tiedjei DSM 6799.</title>
        <authorList>
            <person name="Lucas S."/>
            <person name="Copeland A."/>
            <person name="Lapidus A."/>
            <person name="Glavina del Rio T."/>
            <person name="Dalin E."/>
            <person name="Tice H."/>
            <person name="Bruce D."/>
            <person name="Goodwin L."/>
            <person name="Pitluck S."/>
            <person name="Peters L."/>
            <person name="Ovchinnikova G."/>
            <person name="Zeytun A."/>
            <person name="Lu M."/>
            <person name="Kyrpides N."/>
            <person name="Mavromatis K."/>
            <person name="Ivanova N."/>
            <person name="Brettin T."/>
            <person name="Detter J.C."/>
            <person name="Han C."/>
            <person name="Larimer F."/>
            <person name="Land M."/>
            <person name="Hauser L."/>
            <person name="Markowitz V."/>
            <person name="Cheng J.-F."/>
            <person name="Hugenholtz P."/>
            <person name="Woyke T."/>
            <person name="Wu D."/>
            <person name="Spring S."/>
            <person name="Schroeder M."/>
            <person name="Brambilla E."/>
            <person name="Klenk H.-P."/>
            <person name="Eisen J.A."/>
        </authorList>
    </citation>
    <scope>NUCLEOTIDE SEQUENCE [LARGE SCALE GENOMIC DNA]</scope>
    <source>
        <strain evidence="4">ATCC 49306 / DSM 6799 / DCB-1</strain>
    </source>
</reference>
<accession>I4C8Y0</accession>
<protein>
    <recommendedName>
        <fullName evidence="2">Helix-turn-helix domain-containing protein</fullName>
    </recommendedName>
</protein>
<dbReference type="RefSeq" id="WP_014811155.1">
    <property type="nucleotide sequence ID" value="NC_018025.1"/>
</dbReference>
<sequence>MAKKSGTGRTDDRVRRENERNPATPSPSTPFQLLTPAQVAGMLQIPVKSVHALCRAGKLGYYWINGKERRFDFSDIEAYKAACRVETKAENFSVSKASHSLQTSSPPHTKSPVDTARPVSLPSRPKGGDNKRSRKKLSRESVEAEFRKELREW</sequence>
<name>I4C8Y0_DESTA</name>
<feature type="compositionally biased region" description="Basic and acidic residues" evidence="1">
    <location>
        <begin position="9"/>
        <end position="20"/>
    </location>
</feature>
<feature type="domain" description="Helix-turn-helix" evidence="2">
    <location>
        <begin position="33"/>
        <end position="83"/>
    </location>
</feature>
<dbReference type="EMBL" id="CP003360">
    <property type="protein sequence ID" value="AFM26021.1"/>
    <property type="molecule type" value="Genomic_DNA"/>
</dbReference>
<organism evidence="3 4">
    <name type="scientific">Desulfomonile tiedjei (strain ATCC 49306 / DSM 6799 / DCB-1)</name>
    <dbReference type="NCBI Taxonomy" id="706587"/>
    <lineage>
        <taxon>Bacteria</taxon>
        <taxon>Pseudomonadati</taxon>
        <taxon>Thermodesulfobacteriota</taxon>
        <taxon>Desulfomonilia</taxon>
        <taxon>Desulfomonilales</taxon>
        <taxon>Desulfomonilaceae</taxon>
        <taxon>Desulfomonile</taxon>
    </lineage>
</organism>
<feature type="region of interest" description="Disordered" evidence="1">
    <location>
        <begin position="1"/>
        <end position="32"/>
    </location>
</feature>
<feature type="compositionally biased region" description="Polar residues" evidence="1">
    <location>
        <begin position="92"/>
        <end position="108"/>
    </location>
</feature>
<dbReference type="STRING" id="706587.Desti_3366"/>
<proteinExistence type="predicted"/>
<dbReference type="Proteomes" id="UP000006055">
    <property type="component" value="Chromosome"/>
</dbReference>
<evidence type="ECO:0000313" key="3">
    <source>
        <dbReference type="EMBL" id="AFM26021.1"/>
    </source>
</evidence>
<dbReference type="InterPro" id="IPR041657">
    <property type="entry name" value="HTH_17"/>
</dbReference>
<evidence type="ECO:0000259" key="2">
    <source>
        <dbReference type="Pfam" id="PF12728"/>
    </source>
</evidence>
<evidence type="ECO:0000256" key="1">
    <source>
        <dbReference type="SAM" id="MobiDB-lite"/>
    </source>
</evidence>
<evidence type="ECO:0000313" key="4">
    <source>
        <dbReference type="Proteomes" id="UP000006055"/>
    </source>
</evidence>
<dbReference type="AlphaFoldDB" id="I4C8Y0"/>
<gene>
    <name evidence="3" type="ordered locus">Desti_3366</name>
</gene>
<feature type="region of interest" description="Disordered" evidence="1">
    <location>
        <begin position="92"/>
        <end position="141"/>
    </location>
</feature>
<dbReference type="KEGG" id="dti:Desti_3366"/>
<keyword evidence="4" id="KW-1185">Reference proteome</keyword>
<dbReference type="Pfam" id="PF12728">
    <property type="entry name" value="HTH_17"/>
    <property type="match status" value="1"/>
</dbReference>
<dbReference type="HOGENOM" id="CLU_1803032_0_0_7"/>